<feature type="transmembrane region" description="Helical" evidence="1">
    <location>
        <begin position="77"/>
        <end position="94"/>
    </location>
</feature>
<feature type="transmembrane region" description="Helical" evidence="1">
    <location>
        <begin position="157"/>
        <end position="175"/>
    </location>
</feature>
<evidence type="ECO:0000313" key="4">
    <source>
        <dbReference type="Proteomes" id="UP000092967"/>
    </source>
</evidence>
<dbReference type="GO" id="GO:0016020">
    <property type="term" value="C:membrane"/>
    <property type="evidence" value="ECO:0007669"/>
    <property type="project" value="TreeGrafter"/>
</dbReference>
<dbReference type="InterPro" id="IPR050879">
    <property type="entry name" value="Acyltransferase_3"/>
</dbReference>
<dbReference type="PANTHER" id="PTHR23028">
    <property type="entry name" value="ACETYLTRANSFERASE"/>
    <property type="match status" value="1"/>
</dbReference>
<evidence type="ECO:0000256" key="1">
    <source>
        <dbReference type="SAM" id="Phobius"/>
    </source>
</evidence>
<feature type="transmembrane region" description="Helical" evidence="1">
    <location>
        <begin position="36"/>
        <end position="56"/>
    </location>
</feature>
<accession>A0A1B1Y5N3</accession>
<proteinExistence type="predicted"/>
<keyword evidence="4" id="KW-1185">Reference proteome</keyword>
<feature type="domain" description="Acyltransferase 3" evidence="2">
    <location>
        <begin position="5"/>
        <end position="335"/>
    </location>
</feature>
<feature type="transmembrane region" description="Helical" evidence="1">
    <location>
        <begin position="313"/>
        <end position="335"/>
    </location>
</feature>
<keyword evidence="1" id="KW-1133">Transmembrane helix</keyword>
<evidence type="ECO:0000313" key="3">
    <source>
        <dbReference type="EMBL" id="ANW96092.1"/>
    </source>
</evidence>
<name>A0A1B1Y5N3_9FLAO</name>
<gene>
    <name evidence="3" type="ORF">AXE80_07280</name>
</gene>
<dbReference type="GO" id="GO:0016747">
    <property type="term" value="F:acyltransferase activity, transferring groups other than amino-acyl groups"/>
    <property type="evidence" value="ECO:0007669"/>
    <property type="project" value="InterPro"/>
</dbReference>
<dbReference type="RefSeq" id="WP_068825857.1">
    <property type="nucleotide sequence ID" value="NZ_CP014224.1"/>
</dbReference>
<feature type="transmembrane region" description="Helical" evidence="1">
    <location>
        <begin position="274"/>
        <end position="293"/>
    </location>
</feature>
<feature type="transmembrane region" description="Helical" evidence="1">
    <location>
        <begin position="7"/>
        <end position="24"/>
    </location>
</feature>
<feature type="transmembrane region" description="Helical" evidence="1">
    <location>
        <begin position="213"/>
        <end position="231"/>
    </location>
</feature>
<dbReference type="EMBL" id="CP014224">
    <property type="protein sequence ID" value="ANW96092.1"/>
    <property type="molecule type" value="Genomic_DNA"/>
</dbReference>
<dbReference type="KEGG" id="wfu:AXE80_07280"/>
<keyword evidence="1" id="KW-0472">Membrane</keyword>
<dbReference type="AlphaFoldDB" id="A0A1B1Y5N3"/>
<reference evidence="3 4" key="1">
    <citation type="submission" date="2016-02" db="EMBL/GenBank/DDBJ databases">
        <authorList>
            <person name="Wen L."/>
            <person name="He K."/>
            <person name="Yang H."/>
        </authorList>
    </citation>
    <scope>NUCLEOTIDE SEQUENCE [LARGE SCALE GENOMIC DNA]</scope>
    <source>
        <strain evidence="3 4">CZ1127</strain>
    </source>
</reference>
<sequence>MNYISGLNGVRAIAVFLVVIAHWFPQDHFLKIFPIGNFGVDVFFVLSGFLISRILFQEIKKNTNKVRILKVFLWRRFIRIFPIYYLTLFFLYLTRNTIGNNFVENINWYLFYVSNYLNYKETKWFGALAHLWSLSVEEQFYLFWPLLLLFIIKKKNILITGIMFIIIGTIYPFIIGGWHKVLTIACLNTFGSGIILAYSEVFEPKWKNIFFKYIKSIGYLMLSLIIINYLIYKIPFFSTRLATSIIAVQIIIFFKEKKEKNIIYRVCNSKVLDFLGMISYGLYLYHNLVPRYWKASINKLGLSTPYSKNYEFTYWESFLMVLILILTSYISWVIIEKPFLKLKKYISY</sequence>
<evidence type="ECO:0000259" key="2">
    <source>
        <dbReference type="Pfam" id="PF01757"/>
    </source>
</evidence>
<feature type="transmembrane region" description="Helical" evidence="1">
    <location>
        <begin position="237"/>
        <end position="254"/>
    </location>
</feature>
<protein>
    <recommendedName>
        <fullName evidence="2">Acyltransferase 3 domain-containing protein</fullName>
    </recommendedName>
</protein>
<feature type="transmembrane region" description="Helical" evidence="1">
    <location>
        <begin position="124"/>
        <end position="150"/>
    </location>
</feature>
<dbReference type="InterPro" id="IPR002656">
    <property type="entry name" value="Acyl_transf_3_dom"/>
</dbReference>
<dbReference type="Proteomes" id="UP000092967">
    <property type="component" value="Chromosome"/>
</dbReference>
<dbReference type="GO" id="GO:0000271">
    <property type="term" value="P:polysaccharide biosynthetic process"/>
    <property type="evidence" value="ECO:0007669"/>
    <property type="project" value="TreeGrafter"/>
</dbReference>
<feature type="transmembrane region" description="Helical" evidence="1">
    <location>
        <begin position="181"/>
        <end position="201"/>
    </location>
</feature>
<dbReference type="PANTHER" id="PTHR23028:SF53">
    <property type="entry name" value="ACYL_TRANSF_3 DOMAIN-CONTAINING PROTEIN"/>
    <property type="match status" value="1"/>
</dbReference>
<organism evidence="3 4">
    <name type="scientific">Wenyingzhuangia fucanilytica</name>
    <dbReference type="NCBI Taxonomy" id="1790137"/>
    <lineage>
        <taxon>Bacteria</taxon>
        <taxon>Pseudomonadati</taxon>
        <taxon>Bacteroidota</taxon>
        <taxon>Flavobacteriia</taxon>
        <taxon>Flavobacteriales</taxon>
        <taxon>Flavobacteriaceae</taxon>
        <taxon>Wenyingzhuangia</taxon>
    </lineage>
</organism>
<keyword evidence="1" id="KW-0812">Transmembrane</keyword>
<dbReference type="Pfam" id="PF01757">
    <property type="entry name" value="Acyl_transf_3"/>
    <property type="match status" value="1"/>
</dbReference>
<dbReference type="OrthoDB" id="290051at2"/>